<dbReference type="InterPro" id="IPR036869">
    <property type="entry name" value="J_dom_sf"/>
</dbReference>
<keyword evidence="3" id="KW-0862">Zinc</keyword>
<feature type="domain" description="DPH-type MB" evidence="6">
    <location>
        <begin position="92"/>
        <end position="148"/>
    </location>
</feature>
<dbReference type="GO" id="GO:0008198">
    <property type="term" value="F:ferrous iron binding"/>
    <property type="evidence" value="ECO:0007669"/>
    <property type="project" value="TreeGrafter"/>
</dbReference>
<dbReference type="SUPFAM" id="SSF144217">
    <property type="entry name" value="CSL zinc finger"/>
    <property type="match status" value="1"/>
</dbReference>
<dbReference type="SMART" id="SM00271">
    <property type="entry name" value="DnaJ"/>
    <property type="match status" value="1"/>
</dbReference>
<dbReference type="Gene3D" id="3.10.660.10">
    <property type="entry name" value="DPH Zinc finger"/>
    <property type="match status" value="1"/>
</dbReference>
<dbReference type="PANTHER" id="PTHR45255">
    <property type="entry name" value="DNAJ HOMOLOG SUBFAMILY C MEMBER 24"/>
    <property type="match status" value="1"/>
</dbReference>
<accession>A0A7R8YXB3</accession>
<protein>
    <recommendedName>
        <fullName evidence="9">Diphthamide biosynthesis protein 4</fullName>
    </recommendedName>
</protein>
<dbReference type="Gene3D" id="1.10.287.110">
    <property type="entry name" value="DnaJ domain"/>
    <property type="match status" value="1"/>
</dbReference>
<dbReference type="PRINTS" id="PR00625">
    <property type="entry name" value="JDOMAIN"/>
</dbReference>
<dbReference type="PANTHER" id="PTHR45255:SF1">
    <property type="entry name" value="DNAJ HOMOLOG SUBFAMILY C MEMBER 24"/>
    <property type="match status" value="1"/>
</dbReference>
<evidence type="ECO:0000313" key="8">
    <source>
        <dbReference type="Proteomes" id="UP000594454"/>
    </source>
</evidence>
<proteinExistence type="inferred from homology"/>
<dbReference type="Pfam" id="PF00226">
    <property type="entry name" value="DnaJ"/>
    <property type="match status" value="1"/>
</dbReference>
<gene>
    <name evidence="7" type="ORF">HERILL_LOCUS10908</name>
</gene>
<dbReference type="Pfam" id="PF05207">
    <property type="entry name" value="Zn_ribbon_CSL"/>
    <property type="match status" value="1"/>
</dbReference>
<dbReference type="Proteomes" id="UP000594454">
    <property type="component" value="Chromosome 4"/>
</dbReference>
<feature type="domain" description="J" evidence="5">
    <location>
        <begin position="16"/>
        <end position="80"/>
    </location>
</feature>
<dbReference type="FunCoup" id="A0A7R8YXB3">
    <property type="interactions" value="1361"/>
</dbReference>
<evidence type="ECO:0000313" key="7">
    <source>
        <dbReference type="EMBL" id="CAD7088265.1"/>
    </source>
</evidence>
<keyword evidence="4" id="KW-0408">Iron</keyword>
<dbReference type="AlphaFoldDB" id="A0A7R8YXB3"/>
<evidence type="ECO:0000259" key="5">
    <source>
        <dbReference type="PROSITE" id="PS50076"/>
    </source>
</evidence>
<dbReference type="InParanoid" id="A0A7R8YXB3"/>
<evidence type="ECO:0000256" key="4">
    <source>
        <dbReference type="ARBA" id="ARBA00023004"/>
    </source>
</evidence>
<comment type="similarity">
    <text evidence="1">Belongs to the DPH4 family.</text>
</comment>
<evidence type="ECO:0000256" key="2">
    <source>
        <dbReference type="ARBA" id="ARBA00022723"/>
    </source>
</evidence>
<name>A0A7R8YXB3_HERIL</name>
<sequence>MIFPKNGNDWQRQSMDYYEILGCDPNADTAEIKKCYQKLALKYHPDKDRTNETNDMYLKIDEAWKVLRDPEKRRIYDAEIYESKINEQSNTFAELNTRTDFSENEAGVLLYPCRCGDFYEIDKSDIENEKEFIIECNQCSLVVKVRNDTHD</sequence>
<evidence type="ECO:0000256" key="1">
    <source>
        <dbReference type="ARBA" id="ARBA00006169"/>
    </source>
</evidence>
<evidence type="ECO:0000256" key="3">
    <source>
        <dbReference type="ARBA" id="ARBA00022833"/>
    </source>
</evidence>
<reference evidence="7 8" key="1">
    <citation type="submission" date="2020-11" db="EMBL/GenBank/DDBJ databases">
        <authorList>
            <person name="Wallbank WR R."/>
            <person name="Pardo Diaz C."/>
            <person name="Kozak K."/>
            <person name="Martin S."/>
            <person name="Jiggins C."/>
            <person name="Moest M."/>
            <person name="Warren A I."/>
            <person name="Generalovic N T."/>
            <person name="Byers J.R.P. K."/>
            <person name="Montejo-Kovacevich G."/>
            <person name="Yen C E."/>
        </authorList>
    </citation>
    <scope>NUCLEOTIDE SEQUENCE [LARGE SCALE GENOMIC DNA]</scope>
</reference>
<dbReference type="GO" id="GO:0001671">
    <property type="term" value="F:ATPase activator activity"/>
    <property type="evidence" value="ECO:0007669"/>
    <property type="project" value="TreeGrafter"/>
</dbReference>
<dbReference type="InterPro" id="IPR036671">
    <property type="entry name" value="DPH_MB_sf"/>
</dbReference>
<evidence type="ECO:0008006" key="9">
    <source>
        <dbReference type="Google" id="ProtNLM"/>
    </source>
</evidence>
<keyword evidence="8" id="KW-1185">Reference proteome</keyword>
<dbReference type="PROSITE" id="PS50076">
    <property type="entry name" value="DNAJ_2"/>
    <property type="match status" value="1"/>
</dbReference>
<dbReference type="SUPFAM" id="SSF46565">
    <property type="entry name" value="Chaperone J-domain"/>
    <property type="match status" value="1"/>
</dbReference>
<dbReference type="EMBL" id="LR899012">
    <property type="protein sequence ID" value="CAD7088265.1"/>
    <property type="molecule type" value="Genomic_DNA"/>
</dbReference>
<keyword evidence="2" id="KW-0479">Metal-binding</keyword>
<organism evidence="7 8">
    <name type="scientific">Hermetia illucens</name>
    <name type="common">Black soldier fly</name>
    <dbReference type="NCBI Taxonomy" id="343691"/>
    <lineage>
        <taxon>Eukaryota</taxon>
        <taxon>Metazoa</taxon>
        <taxon>Ecdysozoa</taxon>
        <taxon>Arthropoda</taxon>
        <taxon>Hexapoda</taxon>
        <taxon>Insecta</taxon>
        <taxon>Pterygota</taxon>
        <taxon>Neoptera</taxon>
        <taxon>Endopterygota</taxon>
        <taxon>Diptera</taxon>
        <taxon>Brachycera</taxon>
        <taxon>Stratiomyomorpha</taxon>
        <taxon>Stratiomyidae</taxon>
        <taxon>Hermetiinae</taxon>
        <taxon>Hermetia</taxon>
    </lineage>
</organism>
<dbReference type="InterPro" id="IPR007872">
    <property type="entry name" value="DPH_MB_dom"/>
</dbReference>
<dbReference type="OrthoDB" id="66964at2759"/>
<dbReference type="CDD" id="cd06257">
    <property type="entry name" value="DnaJ"/>
    <property type="match status" value="1"/>
</dbReference>
<dbReference type="InterPro" id="IPR001623">
    <property type="entry name" value="DnaJ_domain"/>
</dbReference>
<evidence type="ECO:0000259" key="6">
    <source>
        <dbReference type="PROSITE" id="PS51074"/>
    </source>
</evidence>
<dbReference type="PROSITE" id="PS51074">
    <property type="entry name" value="DPH_MB"/>
    <property type="match status" value="1"/>
</dbReference>